<dbReference type="GO" id="GO:0030272">
    <property type="term" value="F:5-formyltetrahydrofolate cyclo-ligase activity"/>
    <property type="evidence" value="ECO:0007669"/>
    <property type="project" value="UniProtKB-EC"/>
</dbReference>
<keyword evidence="3" id="KW-0067">ATP-binding</keyword>
<dbReference type="Gene3D" id="3.40.50.10420">
    <property type="entry name" value="NagB/RpiA/CoA transferase-like"/>
    <property type="match status" value="1"/>
</dbReference>
<reference evidence="4" key="1">
    <citation type="submission" date="2018-06" db="EMBL/GenBank/DDBJ databases">
        <authorList>
            <person name="Zhirakovskaya E."/>
        </authorList>
    </citation>
    <scope>NUCLEOTIDE SEQUENCE</scope>
</reference>
<dbReference type="InterPro" id="IPR024185">
    <property type="entry name" value="FTHF_cligase-like_sf"/>
</dbReference>
<organism evidence="4">
    <name type="scientific">hydrothermal vent metagenome</name>
    <dbReference type="NCBI Taxonomy" id="652676"/>
    <lineage>
        <taxon>unclassified sequences</taxon>
        <taxon>metagenomes</taxon>
        <taxon>ecological metagenomes</taxon>
    </lineage>
</organism>
<evidence type="ECO:0000256" key="2">
    <source>
        <dbReference type="ARBA" id="ARBA00022741"/>
    </source>
</evidence>
<dbReference type="PIRSF" id="PIRSF006806">
    <property type="entry name" value="FTHF_cligase"/>
    <property type="match status" value="1"/>
</dbReference>
<dbReference type="NCBIfam" id="TIGR02727">
    <property type="entry name" value="MTHFS_bact"/>
    <property type="match status" value="1"/>
</dbReference>
<gene>
    <name evidence="4" type="ORF">MNBD_GAMMA26-52</name>
</gene>
<name>A0A3B1B026_9ZZZZ</name>
<keyword evidence="4" id="KW-0436">Ligase</keyword>
<evidence type="ECO:0000256" key="3">
    <source>
        <dbReference type="ARBA" id="ARBA00022840"/>
    </source>
</evidence>
<dbReference type="InterPro" id="IPR037171">
    <property type="entry name" value="NagB/RpiA_transferase-like"/>
</dbReference>
<dbReference type="GO" id="GO:0035999">
    <property type="term" value="P:tetrahydrofolate interconversion"/>
    <property type="evidence" value="ECO:0007669"/>
    <property type="project" value="TreeGrafter"/>
</dbReference>
<dbReference type="InterPro" id="IPR002698">
    <property type="entry name" value="FTHF_cligase"/>
</dbReference>
<dbReference type="EMBL" id="UOFX01000089">
    <property type="protein sequence ID" value="VAX11679.1"/>
    <property type="molecule type" value="Genomic_DNA"/>
</dbReference>
<dbReference type="Pfam" id="PF01812">
    <property type="entry name" value="5-FTHF_cyc-lig"/>
    <property type="match status" value="1"/>
</dbReference>
<evidence type="ECO:0000256" key="1">
    <source>
        <dbReference type="ARBA" id="ARBA00010638"/>
    </source>
</evidence>
<keyword evidence="2" id="KW-0547">Nucleotide-binding</keyword>
<dbReference type="PANTHER" id="PTHR23407">
    <property type="entry name" value="ATPASE INHIBITOR/5-FORMYLTETRAHYDROFOLATE CYCLO-LIGASE"/>
    <property type="match status" value="1"/>
</dbReference>
<dbReference type="GO" id="GO:0009396">
    <property type="term" value="P:folic acid-containing compound biosynthetic process"/>
    <property type="evidence" value="ECO:0007669"/>
    <property type="project" value="TreeGrafter"/>
</dbReference>
<sequence length="195" mass="22781">MHDLNKLRREIRAHRRSISPQEQSSHSRMLATRLVRSPLLLRSRRIALYLSVDGEVDPNPIIERVLSMGKQCYLPVLRKHPQRSLWFCHYRPGDKLLPNRFGIYEPSIRSRPPIPPWGLDLILLPLVAFDPQCNRLGMGGGYYDRTLAYLNRRSHWHSPRLIGLAHELQKVETIPAQSWDVPLQGVVTEQHFYRN</sequence>
<accession>A0A3B1B026</accession>
<dbReference type="AlphaFoldDB" id="A0A3B1B026"/>
<dbReference type="PANTHER" id="PTHR23407:SF1">
    <property type="entry name" value="5-FORMYLTETRAHYDROFOLATE CYCLO-LIGASE"/>
    <property type="match status" value="1"/>
</dbReference>
<evidence type="ECO:0000313" key="4">
    <source>
        <dbReference type="EMBL" id="VAX11679.1"/>
    </source>
</evidence>
<dbReference type="EC" id="6.3.3.2" evidence="4"/>
<comment type="similarity">
    <text evidence="1">Belongs to the 5-formyltetrahydrofolate cyclo-ligase family.</text>
</comment>
<dbReference type="GO" id="GO:0005524">
    <property type="term" value="F:ATP binding"/>
    <property type="evidence" value="ECO:0007669"/>
    <property type="project" value="UniProtKB-KW"/>
</dbReference>
<protein>
    <submittedName>
        <fullName evidence="4">5-formyltetrahydrofolate cyclo-ligase</fullName>
        <ecNumber evidence="4">6.3.3.2</ecNumber>
    </submittedName>
</protein>
<dbReference type="SUPFAM" id="SSF100950">
    <property type="entry name" value="NagB/RpiA/CoA transferase-like"/>
    <property type="match status" value="1"/>
</dbReference>
<proteinExistence type="inferred from homology"/>